<dbReference type="OMA" id="FMPIAGQ"/>
<feature type="transmembrane region" description="Helical" evidence="6">
    <location>
        <begin position="454"/>
        <end position="475"/>
    </location>
</feature>
<feature type="domain" description="Major facilitator superfamily (MFS) profile" evidence="7">
    <location>
        <begin position="1"/>
        <end position="482"/>
    </location>
</feature>
<name>A0A078A4L9_STYLE</name>
<dbReference type="AlphaFoldDB" id="A0A078A4L9"/>
<feature type="transmembrane region" description="Helical" evidence="6">
    <location>
        <begin position="81"/>
        <end position="101"/>
    </location>
</feature>
<feature type="transmembrane region" description="Helical" evidence="6">
    <location>
        <begin position="347"/>
        <end position="364"/>
    </location>
</feature>
<evidence type="ECO:0000256" key="2">
    <source>
        <dbReference type="ARBA" id="ARBA00022448"/>
    </source>
</evidence>
<evidence type="ECO:0000256" key="3">
    <source>
        <dbReference type="ARBA" id="ARBA00022692"/>
    </source>
</evidence>
<feature type="transmembrane region" description="Helical" evidence="6">
    <location>
        <begin position="12"/>
        <end position="30"/>
    </location>
</feature>
<dbReference type="OrthoDB" id="416030at2759"/>
<dbReference type="InterPro" id="IPR050930">
    <property type="entry name" value="MFS_Vesicular_Transporter"/>
</dbReference>
<feature type="transmembrane region" description="Helical" evidence="6">
    <location>
        <begin position="50"/>
        <end position="69"/>
    </location>
</feature>
<keyword evidence="5 6" id="KW-0472">Membrane</keyword>
<dbReference type="GO" id="GO:0022857">
    <property type="term" value="F:transmembrane transporter activity"/>
    <property type="evidence" value="ECO:0007669"/>
    <property type="project" value="InterPro"/>
</dbReference>
<reference evidence="8 9" key="1">
    <citation type="submission" date="2014-06" db="EMBL/GenBank/DDBJ databases">
        <authorList>
            <person name="Swart Estienne"/>
        </authorList>
    </citation>
    <scope>NUCLEOTIDE SEQUENCE [LARGE SCALE GENOMIC DNA]</scope>
    <source>
        <strain evidence="8 9">130c</strain>
    </source>
</reference>
<feature type="transmembrane region" description="Helical" evidence="6">
    <location>
        <begin position="190"/>
        <end position="208"/>
    </location>
</feature>
<dbReference type="PANTHER" id="PTHR23506:SF26">
    <property type="entry name" value="MFS-TYPE TRANSPORTER SLC18B1"/>
    <property type="match status" value="1"/>
</dbReference>
<dbReference type="Proteomes" id="UP000039865">
    <property type="component" value="Unassembled WGS sequence"/>
</dbReference>
<dbReference type="Gene3D" id="1.20.1250.20">
    <property type="entry name" value="MFS general substrate transporter like domains"/>
    <property type="match status" value="2"/>
</dbReference>
<evidence type="ECO:0000256" key="1">
    <source>
        <dbReference type="ARBA" id="ARBA00004141"/>
    </source>
</evidence>
<feature type="transmembrane region" description="Helical" evidence="6">
    <location>
        <begin position="422"/>
        <end position="442"/>
    </location>
</feature>
<feature type="transmembrane region" description="Helical" evidence="6">
    <location>
        <begin position="121"/>
        <end position="146"/>
    </location>
</feature>
<gene>
    <name evidence="8" type="primary">Contig11587.g12403</name>
    <name evidence="8" type="ORF">STYLEM_5444</name>
</gene>
<evidence type="ECO:0000259" key="7">
    <source>
        <dbReference type="PROSITE" id="PS50850"/>
    </source>
</evidence>
<dbReference type="PANTHER" id="PTHR23506">
    <property type="entry name" value="GH10249P"/>
    <property type="match status" value="1"/>
</dbReference>
<evidence type="ECO:0000313" key="9">
    <source>
        <dbReference type="Proteomes" id="UP000039865"/>
    </source>
</evidence>
<feature type="transmembrane region" description="Helical" evidence="6">
    <location>
        <begin position="271"/>
        <end position="299"/>
    </location>
</feature>
<dbReference type="PROSITE" id="PS50850">
    <property type="entry name" value="MFS"/>
    <property type="match status" value="1"/>
</dbReference>
<protein>
    <submittedName>
        <fullName evidence="8">Permeases of the major facilitator superfamily</fullName>
    </submittedName>
</protein>
<sequence>MDPDTAQRKKRVFISLLVSMGILQTLYMNLATFFPRFAQTHYAWVKEIQVSIVLAMFQVAYLMVAPVIGSNLQRIGRKNSILIGYTLCMLATVGFGLIAYIPQGGHDANGDQEEGPYDKVFFAVAIIIRFIQGIGDSMVSTAAYSIISIEFPTEREKYVGFCQTAVGLGLLSGPFIGQTIYIGAGYSGTFYAMAGILFIALIIVSLLIPNSLNTYNSEYPSEEVLEQRNERASVQAMPIHKVAERASFNVVGLAKKSQRYSRRSDMLMAQVTYKIFFTNVRAMTAIISSMFAMVFMLFYEPVLSNYLVESFDVSENVVGYYFSIGCFTYALASPCVGILCSKIPRRYVTLAAFLMVSISMYLLGPSKVLAFPHKLGFTLAGIGFLGFSVSFVFVPLLPEIVSAVSEKEGLEQTPFLCDKASGIFNSAYGIGNCMAPLIGAALTENVGFPSTCDIMGFSSLGFFLFYFFFAVLPALMQKPKLHDPLAETIPDNSIVMDGNLSMDFKNPGALNDSHAMNNVDNNNKYNP</sequence>
<dbReference type="EMBL" id="CCKQ01005278">
    <property type="protein sequence ID" value="CDW76443.1"/>
    <property type="molecule type" value="Genomic_DNA"/>
</dbReference>
<evidence type="ECO:0000256" key="5">
    <source>
        <dbReference type="ARBA" id="ARBA00023136"/>
    </source>
</evidence>
<dbReference type="SUPFAM" id="SSF103473">
    <property type="entry name" value="MFS general substrate transporter"/>
    <property type="match status" value="1"/>
</dbReference>
<dbReference type="GO" id="GO:0016020">
    <property type="term" value="C:membrane"/>
    <property type="evidence" value="ECO:0007669"/>
    <property type="project" value="UniProtKB-SubCell"/>
</dbReference>
<evidence type="ECO:0000256" key="6">
    <source>
        <dbReference type="SAM" id="Phobius"/>
    </source>
</evidence>
<organism evidence="8 9">
    <name type="scientific">Stylonychia lemnae</name>
    <name type="common">Ciliate</name>
    <dbReference type="NCBI Taxonomy" id="5949"/>
    <lineage>
        <taxon>Eukaryota</taxon>
        <taxon>Sar</taxon>
        <taxon>Alveolata</taxon>
        <taxon>Ciliophora</taxon>
        <taxon>Intramacronucleata</taxon>
        <taxon>Spirotrichea</taxon>
        <taxon>Stichotrichia</taxon>
        <taxon>Sporadotrichida</taxon>
        <taxon>Oxytrichidae</taxon>
        <taxon>Stylonychinae</taxon>
        <taxon>Stylonychia</taxon>
    </lineage>
</organism>
<feature type="transmembrane region" description="Helical" evidence="6">
    <location>
        <begin position="319"/>
        <end position="340"/>
    </location>
</feature>
<keyword evidence="2" id="KW-0813">Transport</keyword>
<dbReference type="InterPro" id="IPR036259">
    <property type="entry name" value="MFS_trans_sf"/>
</dbReference>
<feature type="transmembrane region" description="Helical" evidence="6">
    <location>
        <begin position="376"/>
        <end position="401"/>
    </location>
</feature>
<keyword evidence="3 6" id="KW-0812">Transmembrane</keyword>
<comment type="subcellular location">
    <subcellularLocation>
        <location evidence="1">Membrane</location>
        <topology evidence="1">Multi-pass membrane protein</topology>
    </subcellularLocation>
</comment>
<dbReference type="InterPro" id="IPR020846">
    <property type="entry name" value="MFS_dom"/>
</dbReference>
<dbReference type="InterPro" id="IPR011701">
    <property type="entry name" value="MFS"/>
</dbReference>
<keyword evidence="9" id="KW-1185">Reference proteome</keyword>
<evidence type="ECO:0000256" key="4">
    <source>
        <dbReference type="ARBA" id="ARBA00022989"/>
    </source>
</evidence>
<evidence type="ECO:0000313" key="8">
    <source>
        <dbReference type="EMBL" id="CDW76443.1"/>
    </source>
</evidence>
<accession>A0A078A4L9</accession>
<keyword evidence="4 6" id="KW-1133">Transmembrane helix</keyword>
<feature type="transmembrane region" description="Helical" evidence="6">
    <location>
        <begin position="158"/>
        <end position="184"/>
    </location>
</feature>
<proteinExistence type="predicted"/>
<dbReference type="Pfam" id="PF07690">
    <property type="entry name" value="MFS_1"/>
    <property type="match status" value="1"/>
</dbReference>
<dbReference type="InParanoid" id="A0A078A4L9"/>